<protein>
    <submittedName>
        <fullName evidence="2">Uncharacterized protein</fullName>
    </submittedName>
</protein>
<comment type="caution">
    <text evidence="2">The sequence shown here is derived from an EMBL/GenBank/DDBJ whole genome shotgun (WGS) entry which is preliminary data.</text>
</comment>
<feature type="transmembrane region" description="Helical" evidence="1">
    <location>
        <begin position="60"/>
        <end position="82"/>
    </location>
</feature>
<keyword evidence="3" id="KW-1185">Reference proteome</keyword>
<reference evidence="2 3" key="1">
    <citation type="submission" date="2020-07" db="EMBL/GenBank/DDBJ databases">
        <title>Sequencing the genomes of 1000 actinobacteria strains.</title>
        <authorList>
            <person name="Klenk H.-P."/>
        </authorList>
    </citation>
    <scope>NUCLEOTIDE SEQUENCE [LARGE SCALE GENOMIC DNA]</scope>
    <source>
        <strain evidence="2 3">DSM 43461</strain>
    </source>
</reference>
<dbReference type="AlphaFoldDB" id="A0A7Y9G824"/>
<sequence length="115" mass="12172">MTTENTVAGPRKRSGWRVAAASTLALLLPVTVLAWIAVLATPEYGRCLTYGEQCDPASDVLLPIAWWCFWGSGAAGVIALLLRSPWTVTSRIRPVLVIGQVALAIVTPTAVIVSG</sequence>
<keyword evidence="1" id="KW-1133">Transmembrane helix</keyword>
<accession>A0A7Y9G824</accession>
<feature type="transmembrane region" description="Helical" evidence="1">
    <location>
        <begin position="18"/>
        <end position="40"/>
    </location>
</feature>
<evidence type="ECO:0000313" key="2">
    <source>
        <dbReference type="EMBL" id="NYE11591.1"/>
    </source>
</evidence>
<dbReference type="EMBL" id="JACCBT010000001">
    <property type="protein sequence ID" value="NYE11591.1"/>
    <property type="molecule type" value="Genomic_DNA"/>
</dbReference>
<proteinExistence type="predicted"/>
<gene>
    <name evidence="2" type="ORF">BJ999_001887</name>
</gene>
<keyword evidence="1" id="KW-0812">Transmembrane</keyword>
<evidence type="ECO:0000313" key="3">
    <source>
        <dbReference type="Proteomes" id="UP000591272"/>
    </source>
</evidence>
<dbReference type="Proteomes" id="UP000591272">
    <property type="component" value="Unassembled WGS sequence"/>
</dbReference>
<name>A0A7Y9G824_9ACTN</name>
<dbReference type="RefSeq" id="WP_179832948.1">
    <property type="nucleotide sequence ID" value="NZ_BMRD01000012.1"/>
</dbReference>
<organism evidence="2 3">
    <name type="scientific">Actinomadura citrea</name>
    <dbReference type="NCBI Taxonomy" id="46158"/>
    <lineage>
        <taxon>Bacteria</taxon>
        <taxon>Bacillati</taxon>
        <taxon>Actinomycetota</taxon>
        <taxon>Actinomycetes</taxon>
        <taxon>Streptosporangiales</taxon>
        <taxon>Thermomonosporaceae</taxon>
        <taxon>Actinomadura</taxon>
    </lineage>
</organism>
<feature type="transmembrane region" description="Helical" evidence="1">
    <location>
        <begin position="94"/>
        <end position="113"/>
    </location>
</feature>
<keyword evidence="1" id="KW-0472">Membrane</keyword>
<evidence type="ECO:0000256" key="1">
    <source>
        <dbReference type="SAM" id="Phobius"/>
    </source>
</evidence>